<keyword evidence="6" id="KW-0472">Membrane</keyword>
<keyword evidence="3" id="KW-1003">Cell membrane</keyword>
<dbReference type="EMBL" id="CP036281">
    <property type="protein sequence ID" value="QDU81982.1"/>
    <property type="molecule type" value="Genomic_DNA"/>
</dbReference>
<dbReference type="AlphaFoldDB" id="A0A518CRY2"/>
<evidence type="ECO:0000256" key="1">
    <source>
        <dbReference type="ARBA" id="ARBA00004162"/>
    </source>
</evidence>
<dbReference type="PANTHER" id="PTHR30558">
    <property type="entry name" value="EXBD MEMBRANE COMPONENT OF PMF-DRIVEN MACROMOLECULE IMPORT SYSTEM"/>
    <property type="match status" value="1"/>
</dbReference>
<comment type="subcellular location">
    <subcellularLocation>
        <location evidence="1">Cell membrane</location>
        <topology evidence="1">Single-pass membrane protein</topology>
    </subcellularLocation>
    <subcellularLocation>
        <location evidence="7">Cell membrane</location>
        <topology evidence="7">Single-pass type II membrane protein</topology>
    </subcellularLocation>
</comment>
<keyword evidence="7" id="KW-0813">Transport</keyword>
<sequence>MGGSEKALLAKKKKPEDADLDITPMIDVTFLLLIFFMVTSTMQESSNISPPGARHGDGTNKGDSVIITIAAPDTPTDEPEIRFGDKPNSPIINLGQVEAEVKTAVAALGIKEPNVIIKADRDTPHGYVQQVLREIDHIENVRYHIGVEDKSRSSN</sequence>
<dbReference type="GO" id="GO:0015031">
    <property type="term" value="P:protein transport"/>
    <property type="evidence" value="ECO:0007669"/>
    <property type="project" value="UniProtKB-KW"/>
</dbReference>
<name>A0A518CRY2_9PLAN</name>
<dbReference type="Pfam" id="PF02472">
    <property type="entry name" value="ExbD"/>
    <property type="match status" value="1"/>
</dbReference>
<dbReference type="InterPro" id="IPR003400">
    <property type="entry name" value="ExbD"/>
</dbReference>
<protein>
    <submittedName>
        <fullName evidence="8">Biopolymer transport protein ExbD/TolR</fullName>
    </submittedName>
</protein>
<evidence type="ECO:0000256" key="3">
    <source>
        <dbReference type="ARBA" id="ARBA00022475"/>
    </source>
</evidence>
<keyword evidence="5" id="KW-1133">Transmembrane helix</keyword>
<dbReference type="KEGG" id="plon:Pla110_37340"/>
<keyword evidence="9" id="KW-1185">Reference proteome</keyword>
<evidence type="ECO:0000256" key="6">
    <source>
        <dbReference type="ARBA" id="ARBA00023136"/>
    </source>
</evidence>
<evidence type="ECO:0000256" key="2">
    <source>
        <dbReference type="ARBA" id="ARBA00005811"/>
    </source>
</evidence>
<keyword evidence="4 7" id="KW-0812">Transmembrane</keyword>
<evidence type="ECO:0000256" key="5">
    <source>
        <dbReference type="ARBA" id="ARBA00022989"/>
    </source>
</evidence>
<evidence type="ECO:0000313" key="8">
    <source>
        <dbReference type="EMBL" id="QDU81982.1"/>
    </source>
</evidence>
<reference evidence="8 9" key="1">
    <citation type="submission" date="2019-02" db="EMBL/GenBank/DDBJ databases">
        <title>Deep-cultivation of Planctomycetes and their phenomic and genomic characterization uncovers novel biology.</title>
        <authorList>
            <person name="Wiegand S."/>
            <person name="Jogler M."/>
            <person name="Boedeker C."/>
            <person name="Pinto D."/>
            <person name="Vollmers J."/>
            <person name="Rivas-Marin E."/>
            <person name="Kohn T."/>
            <person name="Peeters S.H."/>
            <person name="Heuer A."/>
            <person name="Rast P."/>
            <person name="Oberbeckmann S."/>
            <person name="Bunk B."/>
            <person name="Jeske O."/>
            <person name="Meyerdierks A."/>
            <person name="Storesund J.E."/>
            <person name="Kallscheuer N."/>
            <person name="Luecker S."/>
            <person name="Lage O.M."/>
            <person name="Pohl T."/>
            <person name="Merkel B.J."/>
            <person name="Hornburger P."/>
            <person name="Mueller R.-W."/>
            <person name="Bruemmer F."/>
            <person name="Labrenz M."/>
            <person name="Spormann A.M."/>
            <person name="Op den Camp H."/>
            <person name="Overmann J."/>
            <person name="Amann R."/>
            <person name="Jetten M.S.M."/>
            <person name="Mascher T."/>
            <person name="Medema M.H."/>
            <person name="Devos D.P."/>
            <person name="Kaster A.-K."/>
            <person name="Ovreas L."/>
            <person name="Rohde M."/>
            <person name="Galperin M.Y."/>
            <person name="Jogler C."/>
        </authorList>
    </citation>
    <scope>NUCLEOTIDE SEQUENCE [LARGE SCALE GENOMIC DNA]</scope>
    <source>
        <strain evidence="8 9">Pla110</strain>
    </source>
</reference>
<comment type="similarity">
    <text evidence="2 7">Belongs to the ExbD/TolR family.</text>
</comment>
<keyword evidence="7" id="KW-0653">Protein transport</keyword>
<evidence type="ECO:0000256" key="7">
    <source>
        <dbReference type="RuleBase" id="RU003879"/>
    </source>
</evidence>
<dbReference type="Proteomes" id="UP000317178">
    <property type="component" value="Chromosome"/>
</dbReference>
<organism evidence="8 9">
    <name type="scientific">Polystyrenella longa</name>
    <dbReference type="NCBI Taxonomy" id="2528007"/>
    <lineage>
        <taxon>Bacteria</taxon>
        <taxon>Pseudomonadati</taxon>
        <taxon>Planctomycetota</taxon>
        <taxon>Planctomycetia</taxon>
        <taxon>Planctomycetales</taxon>
        <taxon>Planctomycetaceae</taxon>
        <taxon>Polystyrenella</taxon>
    </lineage>
</organism>
<dbReference type="GO" id="GO:0022857">
    <property type="term" value="F:transmembrane transporter activity"/>
    <property type="evidence" value="ECO:0007669"/>
    <property type="project" value="InterPro"/>
</dbReference>
<evidence type="ECO:0000313" key="9">
    <source>
        <dbReference type="Proteomes" id="UP000317178"/>
    </source>
</evidence>
<dbReference type="PANTHER" id="PTHR30558:SF3">
    <property type="entry name" value="BIOPOLYMER TRANSPORT PROTEIN EXBD-RELATED"/>
    <property type="match status" value="1"/>
</dbReference>
<proteinExistence type="inferred from homology"/>
<evidence type="ECO:0000256" key="4">
    <source>
        <dbReference type="ARBA" id="ARBA00022692"/>
    </source>
</evidence>
<accession>A0A518CRY2</accession>
<dbReference type="GO" id="GO:0005886">
    <property type="term" value="C:plasma membrane"/>
    <property type="evidence" value="ECO:0007669"/>
    <property type="project" value="UniProtKB-SubCell"/>
</dbReference>
<gene>
    <name evidence="8" type="ORF">Pla110_37340</name>
</gene>